<dbReference type="HOGENOM" id="CLU_092113_0_0_1"/>
<evidence type="ECO:0000313" key="2">
    <source>
        <dbReference type="EMBL" id="EXJ65839.1"/>
    </source>
</evidence>
<organism evidence="2 3">
    <name type="scientific">Cladophialophora psammophila CBS 110553</name>
    <dbReference type="NCBI Taxonomy" id="1182543"/>
    <lineage>
        <taxon>Eukaryota</taxon>
        <taxon>Fungi</taxon>
        <taxon>Dikarya</taxon>
        <taxon>Ascomycota</taxon>
        <taxon>Pezizomycotina</taxon>
        <taxon>Eurotiomycetes</taxon>
        <taxon>Chaetothyriomycetidae</taxon>
        <taxon>Chaetothyriales</taxon>
        <taxon>Herpotrichiellaceae</taxon>
        <taxon>Cladophialophora</taxon>
    </lineage>
</organism>
<feature type="compositionally biased region" description="Polar residues" evidence="1">
    <location>
        <begin position="114"/>
        <end position="129"/>
    </location>
</feature>
<feature type="region of interest" description="Disordered" evidence="1">
    <location>
        <begin position="29"/>
        <end position="92"/>
    </location>
</feature>
<protein>
    <submittedName>
        <fullName evidence="2">Uncharacterized protein</fullName>
    </submittedName>
</protein>
<reference evidence="2 3" key="1">
    <citation type="submission" date="2013-03" db="EMBL/GenBank/DDBJ databases">
        <title>The Genome Sequence of Cladophialophora psammophila CBS 110553.</title>
        <authorList>
            <consortium name="The Broad Institute Genomics Platform"/>
            <person name="Cuomo C."/>
            <person name="de Hoog S."/>
            <person name="Gorbushina A."/>
            <person name="Walker B."/>
            <person name="Young S.K."/>
            <person name="Zeng Q."/>
            <person name="Gargeya S."/>
            <person name="Fitzgerald M."/>
            <person name="Haas B."/>
            <person name="Abouelleil A."/>
            <person name="Allen A.W."/>
            <person name="Alvarado L."/>
            <person name="Arachchi H.M."/>
            <person name="Berlin A.M."/>
            <person name="Chapman S.B."/>
            <person name="Gainer-Dewar J."/>
            <person name="Goldberg J."/>
            <person name="Griggs A."/>
            <person name="Gujja S."/>
            <person name="Hansen M."/>
            <person name="Howarth C."/>
            <person name="Imamovic A."/>
            <person name="Ireland A."/>
            <person name="Larimer J."/>
            <person name="McCowan C."/>
            <person name="Murphy C."/>
            <person name="Pearson M."/>
            <person name="Poon T.W."/>
            <person name="Priest M."/>
            <person name="Roberts A."/>
            <person name="Saif S."/>
            <person name="Shea T."/>
            <person name="Sisk P."/>
            <person name="Sykes S."/>
            <person name="Wortman J."/>
            <person name="Nusbaum C."/>
            <person name="Birren B."/>
        </authorList>
    </citation>
    <scope>NUCLEOTIDE SEQUENCE [LARGE SCALE GENOMIC DNA]</scope>
    <source>
        <strain evidence="2 3">CBS 110553</strain>
    </source>
</reference>
<proteinExistence type="predicted"/>
<comment type="caution">
    <text evidence="2">The sequence shown here is derived from an EMBL/GenBank/DDBJ whole genome shotgun (WGS) entry which is preliminary data.</text>
</comment>
<sequence length="204" mass="22291">MAKHKYNLDVDDIYVYEVEFVGENDRCLRDCAMSGSNGTPEEDSDIDTENDADAEGGDSEDETSSMHDSTSSQDSGKSTLSDAVSFLDPMDGDTGISSTSDCLDWAGFDRQRDCSSPSSEVIWSDTPTIETPPWDSLNLASSSSSDETGSVFSDDTIISSWTTRGEDGSADEDDSRICPRRCLDLEDMEDWSIDGCGNLWPMIF</sequence>
<dbReference type="GeneID" id="19195770"/>
<dbReference type="EMBL" id="AMGX01000023">
    <property type="protein sequence ID" value="EXJ65839.1"/>
    <property type="molecule type" value="Genomic_DNA"/>
</dbReference>
<feature type="compositionally biased region" description="Acidic residues" evidence="1">
    <location>
        <begin position="40"/>
        <end position="63"/>
    </location>
</feature>
<dbReference type="OrthoDB" id="4160220at2759"/>
<feature type="compositionally biased region" description="Polar residues" evidence="1">
    <location>
        <begin position="146"/>
        <end position="163"/>
    </location>
</feature>
<name>W9X5Y3_9EURO</name>
<accession>W9X5Y3</accession>
<feature type="region of interest" description="Disordered" evidence="1">
    <location>
        <begin position="111"/>
        <end position="176"/>
    </location>
</feature>
<dbReference type="AlphaFoldDB" id="W9X5Y3"/>
<keyword evidence="3" id="KW-1185">Reference proteome</keyword>
<evidence type="ECO:0000313" key="3">
    <source>
        <dbReference type="Proteomes" id="UP000019471"/>
    </source>
</evidence>
<evidence type="ECO:0000256" key="1">
    <source>
        <dbReference type="SAM" id="MobiDB-lite"/>
    </source>
</evidence>
<feature type="compositionally biased region" description="Low complexity" evidence="1">
    <location>
        <begin position="66"/>
        <end position="75"/>
    </location>
</feature>
<dbReference type="RefSeq" id="XP_007749843.1">
    <property type="nucleotide sequence ID" value="XM_007751653.1"/>
</dbReference>
<gene>
    <name evidence="2" type="ORF">A1O5_11080</name>
</gene>
<dbReference type="Proteomes" id="UP000019471">
    <property type="component" value="Unassembled WGS sequence"/>
</dbReference>